<feature type="domain" description="DUF4167" evidence="2">
    <location>
        <begin position="37"/>
        <end position="98"/>
    </location>
</feature>
<feature type="compositionally biased region" description="Polar residues" evidence="1">
    <location>
        <begin position="28"/>
        <end position="41"/>
    </location>
</feature>
<organism evidence="3">
    <name type="scientific">marine metagenome</name>
    <dbReference type="NCBI Taxonomy" id="408172"/>
    <lineage>
        <taxon>unclassified sequences</taxon>
        <taxon>metagenomes</taxon>
        <taxon>ecological metagenomes</taxon>
    </lineage>
</organism>
<dbReference type="InterPro" id="IPR025430">
    <property type="entry name" value="DUF4167"/>
</dbReference>
<sequence>MRYNRPKRNKFRSNDRGFRSNDRGFRRNGSQDLGTGGINSTSKNFQRTFFGRNGLKAEKLLEKYNGLAKEALSSGDKILSESYFQHADHFLRVVENQNSIQKNSDNKIIIKDEKNSSSQQPENSGSQ</sequence>
<feature type="compositionally biased region" description="Basic residues" evidence="1">
    <location>
        <begin position="1"/>
        <end position="11"/>
    </location>
</feature>
<evidence type="ECO:0000256" key="1">
    <source>
        <dbReference type="SAM" id="MobiDB-lite"/>
    </source>
</evidence>
<feature type="compositionally biased region" description="Basic and acidic residues" evidence="1">
    <location>
        <begin position="12"/>
        <end position="25"/>
    </location>
</feature>
<feature type="region of interest" description="Disordered" evidence="1">
    <location>
        <begin position="1"/>
        <end position="41"/>
    </location>
</feature>
<dbReference type="AlphaFoldDB" id="A0A382YP38"/>
<dbReference type="EMBL" id="UINC01177218">
    <property type="protein sequence ID" value="SVD84739.1"/>
    <property type="molecule type" value="Genomic_DNA"/>
</dbReference>
<evidence type="ECO:0000313" key="3">
    <source>
        <dbReference type="EMBL" id="SVD84739.1"/>
    </source>
</evidence>
<feature type="non-terminal residue" evidence="3">
    <location>
        <position position="127"/>
    </location>
</feature>
<evidence type="ECO:0000259" key="2">
    <source>
        <dbReference type="Pfam" id="PF13763"/>
    </source>
</evidence>
<proteinExistence type="predicted"/>
<name>A0A382YP38_9ZZZZ</name>
<reference evidence="3" key="1">
    <citation type="submission" date="2018-05" db="EMBL/GenBank/DDBJ databases">
        <authorList>
            <person name="Lanie J.A."/>
            <person name="Ng W.-L."/>
            <person name="Kazmierczak K.M."/>
            <person name="Andrzejewski T.M."/>
            <person name="Davidsen T.M."/>
            <person name="Wayne K.J."/>
            <person name="Tettelin H."/>
            <person name="Glass J.I."/>
            <person name="Rusch D."/>
            <person name="Podicherti R."/>
            <person name="Tsui H.-C.T."/>
            <person name="Winkler M.E."/>
        </authorList>
    </citation>
    <scope>NUCLEOTIDE SEQUENCE</scope>
</reference>
<accession>A0A382YP38</accession>
<protein>
    <recommendedName>
        <fullName evidence="2">DUF4167 domain-containing protein</fullName>
    </recommendedName>
</protein>
<dbReference type="Pfam" id="PF13763">
    <property type="entry name" value="DUF4167"/>
    <property type="match status" value="1"/>
</dbReference>
<gene>
    <name evidence="3" type="ORF">METZ01_LOCUS437593</name>
</gene>